<proteinExistence type="predicted"/>
<reference evidence="2 3" key="2">
    <citation type="journal article" date="2023" name="Mol. Biol. Evol.">
        <title>Genomics of Secondarily Temperate Adaptation in the Only Non-Antarctic Icefish.</title>
        <authorList>
            <person name="Rivera-Colon A.G."/>
            <person name="Rayamajhi N."/>
            <person name="Minhas B.F."/>
            <person name="Madrigal G."/>
            <person name="Bilyk K.T."/>
            <person name="Yoon V."/>
            <person name="Hune M."/>
            <person name="Gregory S."/>
            <person name="Cheng C.H.C."/>
            <person name="Catchen J.M."/>
        </authorList>
    </citation>
    <scope>NUCLEOTIDE SEQUENCE [LARGE SCALE GENOMIC DNA]</scope>
    <source>
        <strain evidence="2">JMC-PN-2008</strain>
    </source>
</reference>
<dbReference type="AlphaFoldDB" id="A0AAN8AJ82"/>
<dbReference type="Proteomes" id="UP001346869">
    <property type="component" value="Unassembled WGS sequence"/>
</dbReference>
<feature type="compositionally biased region" description="Basic and acidic residues" evidence="1">
    <location>
        <begin position="29"/>
        <end position="38"/>
    </location>
</feature>
<reference evidence="2 3" key="1">
    <citation type="journal article" date="2023" name="Genes (Basel)">
        <title>Chromosome-Level Genome Assembly and Circadian Gene Repertoire of the Patagonia Blennie Eleginops maclovinus-The Closest Ancestral Proxy of Antarctic Cryonotothenioids.</title>
        <authorList>
            <person name="Cheng C.C."/>
            <person name="Rivera-Colon A.G."/>
            <person name="Minhas B.F."/>
            <person name="Wilson L."/>
            <person name="Rayamajhi N."/>
            <person name="Vargas-Chacoff L."/>
            <person name="Catchen J.M."/>
        </authorList>
    </citation>
    <scope>NUCLEOTIDE SEQUENCE [LARGE SCALE GENOMIC DNA]</scope>
    <source>
        <strain evidence="2">JMC-PN-2008</strain>
    </source>
</reference>
<name>A0AAN8AJ82_ELEMC</name>
<organism evidence="2 3">
    <name type="scientific">Eleginops maclovinus</name>
    <name type="common">Patagonian blennie</name>
    <name type="synonym">Eleginus maclovinus</name>
    <dbReference type="NCBI Taxonomy" id="56733"/>
    <lineage>
        <taxon>Eukaryota</taxon>
        <taxon>Metazoa</taxon>
        <taxon>Chordata</taxon>
        <taxon>Craniata</taxon>
        <taxon>Vertebrata</taxon>
        <taxon>Euteleostomi</taxon>
        <taxon>Actinopterygii</taxon>
        <taxon>Neopterygii</taxon>
        <taxon>Teleostei</taxon>
        <taxon>Neoteleostei</taxon>
        <taxon>Acanthomorphata</taxon>
        <taxon>Eupercaria</taxon>
        <taxon>Perciformes</taxon>
        <taxon>Notothenioidei</taxon>
        <taxon>Eleginopidae</taxon>
        <taxon>Eleginops</taxon>
    </lineage>
</organism>
<dbReference type="EMBL" id="JAUZQC010000016">
    <property type="protein sequence ID" value="KAK5857168.1"/>
    <property type="molecule type" value="Genomic_DNA"/>
</dbReference>
<protein>
    <submittedName>
        <fullName evidence="2">Uncharacterized protein</fullName>
    </submittedName>
</protein>
<evidence type="ECO:0000313" key="2">
    <source>
        <dbReference type="EMBL" id="KAK5857168.1"/>
    </source>
</evidence>
<sequence>MSTRPGRGYTRHNMDPSGRMFSGRVPVDGGRKREADDDEARWRLADGVQQGWSSLLMKSHLRPPFTLNMGHCSCPDLGFDPQRCLTPTLPQKNPPNALPSG</sequence>
<gene>
    <name evidence="2" type="ORF">PBY51_010429</name>
</gene>
<keyword evidence="3" id="KW-1185">Reference proteome</keyword>
<evidence type="ECO:0000313" key="3">
    <source>
        <dbReference type="Proteomes" id="UP001346869"/>
    </source>
</evidence>
<feature type="region of interest" description="Disordered" evidence="1">
    <location>
        <begin position="1"/>
        <end position="38"/>
    </location>
</feature>
<evidence type="ECO:0000256" key="1">
    <source>
        <dbReference type="SAM" id="MobiDB-lite"/>
    </source>
</evidence>
<accession>A0AAN8AJ82</accession>
<comment type="caution">
    <text evidence="2">The sequence shown here is derived from an EMBL/GenBank/DDBJ whole genome shotgun (WGS) entry which is preliminary data.</text>
</comment>